<evidence type="ECO:0000313" key="3">
    <source>
        <dbReference type="Proteomes" id="UP000002011"/>
    </source>
</evidence>
<dbReference type="eggNOG" id="COG1680">
    <property type="taxonomic scope" value="Bacteria"/>
</dbReference>
<dbReference type="InterPro" id="IPR012338">
    <property type="entry name" value="Beta-lactam/transpept-like"/>
</dbReference>
<proteinExistence type="predicted"/>
<dbReference type="InterPro" id="IPR050789">
    <property type="entry name" value="Diverse_Enzym_Activities"/>
</dbReference>
<dbReference type="AlphaFoldDB" id="C6VWP2"/>
<accession>C6VWP2</accession>
<sequence length="475" mass="52354">MLLVTGCSSDGQELKGIWHAEFEAVPGLKTALDIQLNQELMSGKWTGRFELPELMAAEQIPAIHIDGPNVMLDLGAGTTFKGEVSGDRKLIKGILHIPNQQPENLSFTKTPNWSAQIPARADAKGKPLKAWTYQAPVEAGDGWASGTLEPRILQSKPLNDLLARILEGKFHGLDALLVAQDGRLVLEEYFYLGGRERLHSVQSVTKSVTSLLVGMARDKGLIKNLDSPLRSYFPNYTDSLPTITSPTLRNALTMSAALDWKEDIPYSDPENDAVRMNQSDDLYQYVLSKKPDPTDKPGERFEYNSGLSILLGGILLHATGKPADSLAKNTLFRDLGINHFAWTTLGGKVHTGGGLFLRPRDLLKIGQLVLDKGQWNSRQIVSEAWINESTAFILPTQAGNRESGYGYQWWRGVAKFGSNALTVIYAAGYGGQMLYIVPDLNLVAVTLHHNQSDINGSHSITWKHMQEVILPAFQK</sequence>
<gene>
    <name evidence="2" type="ordered locus">Dfer_5602</name>
</gene>
<keyword evidence="3" id="KW-1185">Reference proteome</keyword>
<dbReference type="EMBL" id="CP001619">
    <property type="protein sequence ID" value="ACT96792.1"/>
    <property type="molecule type" value="Genomic_DNA"/>
</dbReference>
<dbReference type="InterPro" id="IPR001466">
    <property type="entry name" value="Beta-lactam-related"/>
</dbReference>
<feature type="domain" description="Beta-lactamase-related" evidence="1">
    <location>
        <begin position="175"/>
        <end position="451"/>
    </location>
</feature>
<name>C6VWP2_DYAFD</name>
<dbReference type="PANTHER" id="PTHR43283:SF7">
    <property type="entry name" value="BETA-LACTAMASE-RELATED DOMAIN-CONTAINING PROTEIN"/>
    <property type="match status" value="1"/>
</dbReference>
<dbReference type="PANTHER" id="PTHR43283">
    <property type="entry name" value="BETA-LACTAMASE-RELATED"/>
    <property type="match status" value="1"/>
</dbReference>
<dbReference type="Gene3D" id="3.40.710.10">
    <property type="entry name" value="DD-peptidase/beta-lactamase superfamily"/>
    <property type="match status" value="1"/>
</dbReference>
<protein>
    <submittedName>
        <fullName evidence="2">Beta-lactamase</fullName>
    </submittedName>
</protein>
<reference evidence="2 3" key="1">
    <citation type="journal article" date="2009" name="Stand. Genomic Sci.">
        <title>Complete genome sequence of Dyadobacter fermentans type strain (NS114).</title>
        <authorList>
            <person name="Lang E."/>
            <person name="Lapidus A."/>
            <person name="Chertkov O."/>
            <person name="Brettin T."/>
            <person name="Detter J.C."/>
            <person name="Han C."/>
            <person name="Copeland A."/>
            <person name="Glavina Del Rio T."/>
            <person name="Nolan M."/>
            <person name="Chen F."/>
            <person name="Lucas S."/>
            <person name="Tice H."/>
            <person name="Cheng J.F."/>
            <person name="Land M."/>
            <person name="Hauser L."/>
            <person name="Chang Y.J."/>
            <person name="Jeffries C.D."/>
            <person name="Kopitz M."/>
            <person name="Bruce D."/>
            <person name="Goodwin L."/>
            <person name="Pitluck S."/>
            <person name="Ovchinnikova G."/>
            <person name="Pati A."/>
            <person name="Ivanova N."/>
            <person name="Mavrommatis K."/>
            <person name="Chen A."/>
            <person name="Palaniappan K."/>
            <person name="Chain P."/>
            <person name="Bristow J."/>
            <person name="Eisen J.A."/>
            <person name="Markowitz V."/>
            <person name="Hugenholtz P."/>
            <person name="Goker M."/>
            <person name="Rohde M."/>
            <person name="Kyrpides N.C."/>
            <person name="Klenk H.P."/>
        </authorList>
    </citation>
    <scope>NUCLEOTIDE SEQUENCE [LARGE SCALE GENOMIC DNA]</scope>
    <source>
        <strain evidence="3">ATCC 700827 / DSM 18053 / CIP 107007 / KCTC 52180 / NS114</strain>
    </source>
</reference>
<evidence type="ECO:0000259" key="1">
    <source>
        <dbReference type="Pfam" id="PF00144"/>
    </source>
</evidence>
<dbReference type="KEGG" id="dfe:Dfer_5602"/>
<dbReference type="Pfam" id="PF00144">
    <property type="entry name" value="Beta-lactamase"/>
    <property type="match status" value="1"/>
</dbReference>
<evidence type="ECO:0000313" key="2">
    <source>
        <dbReference type="EMBL" id="ACT96792.1"/>
    </source>
</evidence>
<organism evidence="2 3">
    <name type="scientific">Dyadobacter fermentans (strain ATCC 700827 / DSM 18053 / CIP 107007 / KCTC 52180 / NS114)</name>
    <dbReference type="NCBI Taxonomy" id="471854"/>
    <lineage>
        <taxon>Bacteria</taxon>
        <taxon>Pseudomonadati</taxon>
        <taxon>Bacteroidota</taxon>
        <taxon>Cytophagia</taxon>
        <taxon>Cytophagales</taxon>
        <taxon>Spirosomataceae</taxon>
        <taxon>Dyadobacter</taxon>
    </lineage>
</organism>
<dbReference type="HOGENOM" id="CLU_030169_1_3_10"/>
<dbReference type="SUPFAM" id="SSF56601">
    <property type="entry name" value="beta-lactamase/transpeptidase-like"/>
    <property type="match status" value="1"/>
</dbReference>
<dbReference type="Proteomes" id="UP000002011">
    <property type="component" value="Chromosome"/>
</dbReference>
<dbReference type="STRING" id="471854.Dfer_5602"/>